<dbReference type="PANTHER" id="PTHR37445:SF3">
    <property type="entry name" value="ZINC FINGER PHD-TYPE DOMAIN-CONTAINING PROTEIN"/>
    <property type="match status" value="1"/>
</dbReference>
<dbReference type="Gene3D" id="3.60.10.10">
    <property type="entry name" value="Endonuclease/exonuclease/phosphatase"/>
    <property type="match status" value="1"/>
</dbReference>
<organism evidence="1 2">
    <name type="scientific">Zophobas morio</name>
    <dbReference type="NCBI Taxonomy" id="2755281"/>
    <lineage>
        <taxon>Eukaryota</taxon>
        <taxon>Metazoa</taxon>
        <taxon>Ecdysozoa</taxon>
        <taxon>Arthropoda</taxon>
        <taxon>Hexapoda</taxon>
        <taxon>Insecta</taxon>
        <taxon>Pterygota</taxon>
        <taxon>Neoptera</taxon>
        <taxon>Endopterygota</taxon>
        <taxon>Coleoptera</taxon>
        <taxon>Polyphaga</taxon>
        <taxon>Cucujiformia</taxon>
        <taxon>Tenebrionidae</taxon>
        <taxon>Zophobas</taxon>
    </lineage>
</organism>
<sequence length="525" mass="60096">MPKCNINLMQCAGLENLMQTMIDTLKTEFLNAIEQLKTQFEQKLNELFSNKSNIPDDLDSETILIDELADRQSRAGNIIPYNLPESGNGVFSQNNYLDGVKTIQKGLEIADKDKIHTLRLGRPGVNPRPLKQHVAADVPDAGKKLSDDEIINEVEERNKRATNLTLLNLPGPNENSAELRKTSDLSNCITTILPDANADNTSILSCVRLGKFNKEKIRPLRIVFTTSQLALQVVKAYQRKDVDLIGISLTLNDQLKLNIINVYLPPGSPTEYYDVIFEYLENNCLLSSNTVIVGDFNIPQYYVQMVLNKALNYISSSSIFLRDFLNVNNLRQCNFVLNSNTRLLDLVLISDNLNCTVSRNENPLVTEDQHHPSLSLTLGIPMSKKVTITDYIVHCVISIDWFRVMVITNVNEALDSFYDEIFNLFNTYIPKSTVRTSSYPMWFTPTIIDLVKKKQQMWKRFKKFGYERDLMQVNSLRKRIKNDIKKEYTNFISLAEHNIKGDPKNLWKDRVNRFTGNSESLRRLL</sequence>
<evidence type="ECO:0000313" key="2">
    <source>
        <dbReference type="Proteomes" id="UP001168821"/>
    </source>
</evidence>
<keyword evidence="2" id="KW-1185">Reference proteome</keyword>
<gene>
    <name evidence="1" type="ORF">Zmor_021751</name>
</gene>
<dbReference type="PANTHER" id="PTHR37445">
    <property type="entry name" value="PROTEIN CBG24663"/>
    <property type="match status" value="1"/>
</dbReference>
<dbReference type="SUPFAM" id="SSF56219">
    <property type="entry name" value="DNase I-like"/>
    <property type="match status" value="1"/>
</dbReference>
<comment type="caution">
    <text evidence="1">The sequence shown here is derived from an EMBL/GenBank/DDBJ whole genome shotgun (WGS) entry which is preliminary data.</text>
</comment>
<dbReference type="Proteomes" id="UP001168821">
    <property type="component" value="Unassembled WGS sequence"/>
</dbReference>
<proteinExistence type="predicted"/>
<protein>
    <recommendedName>
        <fullName evidence="3">Endonuclease/exonuclease/phosphatase domain-containing protein</fullName>
    </recommendedName>
</protein>
<dbReference type="AlphaFoldDB" id="A0AA38I646"/>
<evidence type="ECO:0008006" key="3">
    <source>
        <dbReference type="Google" id="ProtNLM"/>
    </source>
</evidence>
<dbReference type="EMBL" id="JALNTZ010000006">
    <property type="protein sequence ID" value="KAJ3650040.1"/>
    <property type="molecule type" value="Genomic_DNA"/>
</dbReference>
<dbReference type="InterPro" id="IPR036691">
    <property type="entry name" value="Endo/exonu/phosph_ase_sf"/>
</dbReference>
<reference evidence="1" key="1">
    <citation type="journal article" date="2023" name="G3 (Bethesda)">
        <title>Whole genome assemblies of Zophobas morio and Tenebrio molitor.</title>
        <authorList>
            <person name="Kaur S."/>
            <person name="Stinson S.A."/>
            <person name="diCenzo G.C."/>
        </authorList>
    </citation>
    <scope>NUCLEOTIDE SEQUENCE</scope>
    <source>
        <strain evidence="1">QUZm001</strain>
    </source>
</reference>
<evidence type="ECO:0000313" key="1">
    <source>
        <dbReference type="EMBL" id="KAJ3650040.1"/>
    </source>
</evidence>
<accession>A0AA38I646</accession>
<name>A0AA38I646_9CUCU</name>